<keyword evidence="4" id="KW-0949">S-adenosyl-L-methionine</keyword>
<comment type="similarity">
    <text evidence="1 4">Belongs to the UPF0677 family.</text>
</comment>
<protein>
    <recommendedName>
        <fullName evidence="4">S-adenosyl-L-methionine-dependent methyltransferase</fullName>
        <ecNumber evidence="4">2.1.1.-</ecNumber>
    </recommendedName>
</protein>
<dbReference type="GO" id="GO:0032259">
    <property type="term" value="P:methylation"/>
    <property type="evidence" value="ECO:0007669"/>
    <property type="project" value="UniProtKB-KW"/>
</dbReference>
<keyword evidence="7" id="KW-1185">Reference proteome</keyword>
<name>A0A2Z4G709_9BACT</name>
<evidence type="ECO:0000256" key="1">
    <source>
        <dbReference type="ARBA" id="ARBA00008138"/>
    </source>
</evidence>
<dbReference type="Gene3D" id="3.40.50.150">
    <property type="entry name" value="Vaccinia Virus protein VP39"/>
    <property type="match status" value="1"/>
</dbReference>
<dbReference type="NCBIfam" id="TIGR00027">
    <property type="entry name" value="mthyl_TIGR00027"/>
    <property type="match status" value="1"/>
</dbReference>
<keyword evidence="5" id="KW-0472">Membrane</keyword>
<keyword evidence="5" id="KW-0812">Transmembrane</keyword>
<gene>
    <name evidence="6" type="ORF">DJ013_01680</name>
</gene>
<comment type="function">
    <text evidence="4">Exhibits S-adenosyl-L-methionine-dependent methyltransferase activity.</text>
</comment>
<dbReference type="Pfam" id="PF04072">
    <property type="entry name" value="LCM"/>
    <property type="match status" value="1"/>
</dbReference>
<dbReference type="AlphaFoldDB" id="A0A2Z4G709"/>
<dbReference type="RefSeq" id="WP_111370054.1">
    <property type="nucleotide sequence ID" value="NZ_CP029480.1"/>
</dbReference>
<keyword evidence="3" id="KW-0808">Transferase</keyword>
<dbReference type="EMBL" id="CP029480">
    <property type="protein sequence ID" value="AWV96952.1"/>
    <property type="molecule type" value="Genomic_DNA"/>
</dbReference>
<sequence length="326" mass="37291">MKIFQFSTYLVFQIILLPITIFGILLSTIKYLALRNSIKLPVSVTNPLFNKWVLHTFKQRKDSDSVEMLSSLPEMSMAGLWYMFLPAILANRLTGYLPSFARISQPEKESIYTLLASRTLFFDKIYEEKLEGIQQVVLVGSGFDTRLLKYCKHKNIAAFELDSEAVLKQKRSVSQRAALDQSWIKTISTDFKSLDWVKKLALKGFQKEKKTLFLLEGYTTNADENELIQTLKEISKICSKGSQVAFDFYSTEFQEQRQESFKLRDKILIKINGQKLKFGIEMTAAPKVYLTNLMTYADMLLTDFVMMGDLTPTSRPLGGLVLAQKG</sequence>
<dbReference type="Proteomes" id="UP000249873">
    <property type="component" value="Chromosome"/>
</dbReference>
<accession>A0A2Z4G709</accession>
<keyword evidence="2 4" id="KW-0489">Methyltransferase</keyword>
<reference evidence="6 7" key="1">
    <citation type="submission" date="2018-05" db="EMBL/GenBank/DDBJ databases">
        <title>Complete genome sequence of Arcticibacterium luteifluviistationis SM1504T, a cytophagaceae bacterium isolated from Arctic surface seawater.</title>
        <authorList>
            <person name="Li Y."/>
            <person name="Qin Q.-L."/>
        </authorList>
    </citation>
    <scope>NUCLEOTIDE SEQUENCE [LARGE SCALE GENOMIC DNA]</scope>
    <source>
        <strain evidence="6 7">SM1504</strain>
    </source>
</reference>
<proteinExistence type="inferred from homology"/>
<dbReference type="SUPFAM" id="SSF53335">
    <property type="entry name" value="S-adenosyl-L-methionine-dependent methyltransferases"/>
    <property type="match status" value="1"/>
</dbReference>
<dbReference type="OrthoDB" id="9806164at2"/>
<evidence type="ECO:0000256" key="2">
    <source>
        <dbReference type="ARBA" id="ARBA00022603"/>
    </source>
</evidence>
<evidence type="ECO:0000313" key="7">
    <source>
        <dbReference type="Proteomes" id="UP000249873"/>
    </source>
</evidence>
<organism evidence="6 7">
    <name type="scientific">Arcticibacterium luteifluviistationis</name>
    <dbReference type="NCBI Taxonomy" id="1784714"/>
    <lineage>
        <taxon>Bacteria</taxon>
        <taxon>Pseudomonadati</taxon>
        <taxon>Bacteroidota</taxon>
        <taxon>Cytophagia</taxon>
        <taxon>Cytophagales</taxon>
        <taxon>Leadbetterellaceae</taxon>
        <taxon>Arcticibacterium</taxon>
    </lineage>
</organism>
<dbReference type="InterPro" id="IPR007213">
    <property type="entry name" value="Ppm1/Ppm2/Tcmp"/>
</dbReference>
<evidence type="ECO:0000256" key="4">
    <source>
        <dbReference type="RuleBase" id="RU362030"/>
    </source>
</evidence>
<dbReference type="KEGG" id="als:DJ013_01680"/>
<dbReference type="InterPro" id="IPR011610">
    <property type="entry name" value="SAM_mthyl_Trfase_ML2640-like"/>
</dbReference>
<dbReference type="PANTHER" id="PTHR43619">
    <property type="entry name" value="S-ADENOSYL-L-METHIONINE-DEPENDENT METHYLTRANSFERASE YKTD-RELATED"/>
    <property type="match status" value="1"/>
</dbReference>
<feature type="transmembrane region" description="Helical" evidence="5">
    <location>
        <begin position="6"/>
        <end position="29"/>
    </location>
</feature>
<dbReference type="EC" id="2.1.1.-" evidence="4"/>
<evidence type="ECO:0000256" key="3">
    <source>
        <dbReference type="ARBA" id="ARBA00022679"/>
    </source>
</evidence>
<dbReference type="InterPro" id="IPR029063">
    <property type="entry name" value="SAM-dependent_MTases_sf"/>
</dbReference>
<evidence type="ECO:0000256" key="5">
    <source>
        <dbReference type="SAM" id="Phobius"/>
    </source>
</evidence>
<keyword evidence="5" id="KW-1133">Transmembrane helix</keyword>
<dbReference type="GO" id="GO:0008168">
    <property type="term" value="F:methyltransferase activity"/>
    <property type="evidence" value="ECO:0007669"/>
    <property type="project" value="UniProtKB-UniRule"/>
</dbReference>
<dbReference type="PANTHER" id="PTHR43619:SF2">
    <property type="entry name" value="S-ADENOSYL-L-METHIONINE-DEPENDENT METHYLTRANSFERASES SUPERFAMILY PROTEIN"/>
    <property type="match status" value="1"/>
</dbReference>
<evidence type="ECO:0000313" key="6">
    <source>
        <dbReference type="EMBL" id="AWV96952.1"/>
    </source>
</evidence>